<protein>
    <submittedName>
        <fullName evidence="2">Genomic scaffold, ProqFM164S01</fullName>
    </submittedName>
</protein>
<dbReference type="EMBL" id="HG792015">
    <property type="protein sequence ID" value="CDM29152.1"/>
    <property type="molecule type" value="Genomic_DNA"/>
</dbReference>
<accession>W6QHR9</accession>
<dbReference type="Proteomes" id="UP000030686">
    <property type="component" value="Unassembled WGS sequence"/>
</dbReference>
<organism evidence="2 3">
    <name type="scientific">Penicillium roqueforti (strain FM164)</name>
    <dbReference type="NCBI Taxonomy" id="1365484"/>
    <lineage>
        <taxon>Eukaryota</taxon>
        <taxon>Fungi</taxon>
        <taxon>Dikarya</taxon>
        <taxon>Ascomycota</taxon>
        <taxon>Pezizomycotina</taxon>
        <taxon>Eurotiomycetes</taxon>
        <taxon>Eurotiomycetidae</taxon>
        <taxon>Eurotiales</taxon>
        <taxon>Aspergillaceae</taxon>
        <taxon>Penicillium</taxon>
    </lineage>
</organism>
<evidence type="ECO:0000256" key="1">
    <source>
        <dbReference type="SAM" id="MobiDB-lite"/>
    </source>
</evidence>
<evidence type="ECO:0000313" key="2">
    <source>
        <dbReference type="EMBL" id="CDM29152.1"/>
    </source>
</evidence>
<name>W6QHR9_PENRF</name>
<dbReference type="AlphaFoldDB" id="W6QHR9"/>
<keyword evidence="3" id="KW-1185">Reference proteome</keyword>
<feature type="region of interest" description="Disordered" evidence="1">
    <location>
        <begin position="1"/>
        <end position="20"/>
    </location>
</feature>
<proteinExistence type="predicted"/>
<evidence type="ECO:0000313" key="3">
    <source>
        <dbReference type="Proteomes" id="UP000030686"/>
    </source>
</evidence>
<gene>
    <name evidence="2" type="ORF">PROQFM164_S01g002964</name>
</gene>
<sequence length="51" mass="5876">MRYTKFEDLTTSSSRHDEKKEKKEAFKLAETLPTGALCSRHVWSCPCDVTL</sequence>
<reference evidence="2" key="1">
    <citation type="journal article" date="2014" name="Nat. Commun.">
        <title>Multiple recent horizontal transfers of a large genomic region in cheese making fungi.</title>
        <authorList>
            <person name="Cheeseman K."/>
            <person name="Ropars J."/>
            <person name="Renault P."/>
            <person name="Dupont J."/>
            <person name="Gouzy J."/>
            <person name="Branca A."/>
            <person name="Abraham A.L."/>
            <person name="Ceppi M."/>
            <person name="Conseiller E."/>
            <person name="Debuchy R."/>
            <person name="Malagnac F."/>
            <person name="Goarin A."/>
            <person name="Silar P."/>
            <person name="Lacoste S."/>
            <person name="Sallet E."/>
            <person name="Bensimon A."/>
            <person name="Giraud T."/>
            <person name="Brygoo Y."/>
        </authorList>
    </citation>
    <scope>NUCLEOTIDE SEQUENCE [LARGE SCALE GENOMIC DNA]</scope>
    <source>
        <strain evidence="2">FM164</strain>
    </source>
</reference>